<reference evidence="1" key="1">
    <citation type="submission" date="2022-06" db="EMBL/GenBank/DDBJ databases">
        <title>Complete genome sequence of Streptomyces nigrescens HEK616.</title>
        <authorList>
            <person name="Asamizu S."/>
            <person name="Onaka H."/>
        </authorList>
    </citation>
    <scope>NUCLEOTIDE SEQUENCE</scope>
    <source>
        <strain evidence="1">HEK616</strain>
        <plasmid evidence="1">SNP1</plasmid>
    </source>
</reference>
<dbReference type="EMBL" id="AP026074">
    <property type="protein sequence ID" value="BDM74913.1"/>
    <property type="molecule type" value="Genomic_DNA"/>
</dbReference>
<name>A0ABN6RCJ6_STRNI</name>
<geneLocation type="plasmid" evidence="1 2">
    <name>SNP1</name>
</geneLocation>
<proteinExistence type="predicted"/>
<accession>A0ABN6RCJ6</accession>
<sequence>MTRTDIAQGVSTRTVILGPYGWHSGTEGPLRPGQSKFFAKRILSSLHGVSQVLEALTVTAVARPASGVQAVGVTDLCVVEEASGALGVNFNVTNLHAWNDLFAFDFHIAIIVPE</sequence>
<dbReference type="Proteomes" id="UP001059597">
    <property type="component" value="Plasmid SNP1"/>
</dbReference>
<protein>
    <submittedName>
        <fullName evidence="1">Uncharacterized protein</fullName>
    </submittedName>
</protein>
<gene>
    <name evidence="1" type="ORF">HEK616_84000</name>
</gene>
<keyword evidence="2" id="KW-1185">Reference proteome</keyword>
<evidence type="ECO:0000313" key="1">
    <source>
        <dbReference type="EMBL" id="BDM74913.1"/>
    </source>
</evidence>
<organism evidence="1 2">
    <name type="scientific">Streptomyces nigrescens</name>
    <dbReference type="NCBI Taxonomy" id="1920"/>
    <lineage>
        <taxon>Bacteria</taxon>
        <taxon>Bacillati</taxon>
        <taxon>Actinomycetota</taxon>
        <taxon>Actinomycetes</taxon>
        <taxon>Kitasatosporales</taxon>
        <taxon>Streptomycetaceae</taxon>
        <taxon>Streptomyces</taxon>
    </lineage>
</organism>
<dbReference type="RefSeq" id="WP_261958329.1">
    <property type="nucleotide sequence ID" value="NZ_AP026074.1"/>
</dbReference>
<evidence type="ECO:0000313" key="2">
    <source>
        <dbReference type="Proteomes" id="UP001059597"/>
    </source>
</evidence>
<keyword evidence="1" id="KW-0614">Plasmid</keyword>